<evidence type="ECO:0000313" key="11">
    <source>
        <dbReference type="EMBL" id="MPL66509.1"/>
    </source>
</evidence>
<dbReference type="AlphaFoldDB" id="A0A644TIG5"/>
<dbReference type="InterPro" id="IPR000119">
    <property type="entry name" value="Hist_DNA-bd"/>
</dbReference>
<evidence type="ECO:0000256" key="3">
    <source>
        <dbReference type="ARBA" id="ARBA00016145"/>
    </source>
</evidence>
<dbReference type="PANTHER" id="PTHR33175">
    <property type="entry name" value="DNA-BINDING PROTEIN HU"/>
    <property type="match status" value="1"/>
</dbReference>
<comment type="subcellular location">
    <subcellularLocation>
        <location evidence="1">Virion</location>
    </subcellularLocation>
</comment>
<evidence type="ECO:0000256" key="4">
    <source>
        <dbReference type="ARBA" id="ARBA00022705"/>
    </source>
</evidence>
<evidence type="ECO:0000256" key="1">
    <source>
        <dbReference type="ARBA" id="ARBA00004328"/>
    </source>
</evidence>
<dbReference type="CDD" id="cd13831">
    <property type="entry name" value="HU"/>
    <property type="match status" value="1"/>
</dbReference>
<dbReference type="Gene3D" id="4.10.520.10">
    <property type="entry name" value="IHF-like DNA-binding proteins"/>
    <property type="match status" value="1"/>
</dbReference>
<evidence type="ECO:0000256" key="9">
    <source>
        <dbReference type="ARBA" id="ARBA00033227"/>
    </source>
</evidence>
<proteinExistence type="predicted"/>
<dbReference type="SMART" id="SM00411">
    <property type="entry name" value="BHL"/>
    <property type="match status" value="1"/>
</dbReference>
<dbReference type="InterPro" id="IPR020816">
    <property type="entry name" value="Histone-like_DNA-bd_CS"/>
</dbReference>
<evidence type="ECO:0000256" key="2">
    <source>
        <dbReference type="ARBA" id="ARBA00011738"/>
    </source>
</evidence>
<accession>A0A644TIG5</accession>
<dbReference type="GO" id="GO:0003677">
    <property type="term" value="F:DNA binding"/>
    <property type="evidence" value="ECO:0007669"/>
    <property type="project" value="UniProtKB-KW"/>
</dbReference>
<dbReference type="PRINTS" id="PR01727">
    <property type="entry name" value="DNABINDINGHU"/>
</dbReference>
<dbReference type="PROSITE" id="PS00045">
    <property type="entry name" value="HISTONE_LIKE"/>
    <property type="match status" value="1"/>
</dbReference>
<evidence type="ECO:0000256" key="8">
    <source>
        <dbReference type="ARBA" id="ARBA00033120"/>
    </source>
</evidence>
<reference evidence="11" key="1">
    <citation type="submission" date="2019-08" db="EMBL/GenBank/DDBJ databases">
        <authorList>
            <person name="Kucharzyk K."/>
            <person name="Murdoch R.W."/>
            <person name="Higgins S."/>
            <person name="Loffler F."/>
        </authorList>
    </citation>
    <scope>NUCLEOTIDE SEQUENCE</scope>
</reference>
<evidence type="ECO:0000256" key="5">
    <source>
        <dbReference type="ARBA" id="ARBA00022844"/>
    </source>
</evidence>
<protein>
    <recommendedName>
        <fullName evidence="3">Viral histone-like protein</fullName>
    </recommendedName>
    <alternativeName>
        <fullName evidence="9">DNA-binding protein pA104R</fullName>
    </alternativeName>
    <alternativeName>
        <fullName evidence="8">pA104R</fullName>
    </alternativeName>
</protein>
<keyword evidence="5" id="KW-0946">Virion</keyword>
<comment type="caution">
    <text evidence="11">The sequence shown here is derived from an EMBL/GenBank/DDBJ whole genome shotgun (WGS) entry which is preliminary data.</text>
</comment>
<name>A0A644TIG5_9ZZZZ</name>
<keyword evidence="7 11" id="KW-0238">DNA-binding</keyword>
<dbReference type="InterPro" id="IPR010992">
    <property type="entry name" value="IHF-like_DNA-bd_dom_sf"/>
</dbReference>
<dbReference type="SUPFAM" id="SSF47729">
    <property type="entry name" value="IHF-like DNA-binding proteins"/>
    <property type="match status" value="1"/>
</dbReference>
<dbReference type="Pfam" id="PF00216">
    <property type="entry name" value="Bac_DNA_binding"/>
    <property type="match status" value="1"/>
</dbReference>
<keyword evidence="6" id="KW-0426">Late protein</keyword>
<evidence type="ECO:0000256" key="10">
    <source>
        <dbReference type="ARBA" id="ARBA00046140"/>
    </source>
</evidence>
<dbReference type="PANTHER" id="PTHR33175:SF13">
    <property type="entry name" value="HISTONE-LIKE PROTEIN"/>
    <property type="match status" value="1"/>
</dbReference>
<comment type="subunit">
    <text evidence="2">Homodimer.</text>
</comment>
<dbReference type="GO" id="GO:0005829">
    <property type="term" value="C:cytosol"/>
    <property type="evidence" value="ECO:0007669"/>
    <property type="project" value="TreeGrafter"/>
</dbReference>
<comment type="function">
    <text evidence="10">DNA-binding protein that plays a critical role in nucleoid compaction, genome replication and DNA replication and transcription. Binds to both ssDNA and dsDNA with a binding site covering about 15 nucleotides. Displays DNA-supercoiling activity only when associated with the viral DNA topoisomerase 2.</text>
</comment>
<evidence type="ECO:0000256" key="7">
    <source>
        <dbReference type="ARBA" id="ARBA00023125"/>
    </source>
</evidence>
<dbReference type="EMBL" id="VSSQ01000032">
    <property type="protein sequence ID" value="MPL66509.1"/>
    <property type="molecule type" value="Genomic_DNA"/>
</dbReference>
<organism evidence="11">
    <name type="scientific">bioreactor metagenome</name>
    <dbReference type="NCBI Taxonomy" id="1076179"/>
    <lineage>
        <taxon>unclassified sequences</taxon>
        <taxon>metagenomes</taxon>
        <taxon>ecological metagenomes</taxon>
    </lineage>
</organism>
<dbReference type="GO" id="GO:0044423">
    <property type="term" value="C:virion component"/>
    <property type="evidence" value="ECO:0007669"/>
    <property type="project" value="UniProtKB-KW"/>
</dbReference>
<sequence length="99" mass="10586">MATNGTAMTKAQLVTALAEKTSMTKKDVKAFLDSLAEVAYKEVKKNKKFTLPGFGILKLAKRKARTGRNPATGEAIKIPAKTAVKFTVSKACKEGVLGK</sequence>
<dbReference type="GO" id="GO:0006260">
    <property type="term" value="P:DNA replication"/>
    <property type="evidence" value="ECO:0007669"/>
    <property type="project" value="UniProtKB-KW"/>
</dbReference>
<gene>
    <name evidence="11" type="ORF">SDC9_12187</name>
</gene>
<dbReference type="GO" id="GO:0030527">
    <property type="term" value="F:structural constituent of chromatin"/>
    <property type="evidence" value="ECO:0007669"/>
    <property type="project" value="InterPro"/>
</dbReference>
<evidence type="ECO:0000256" key="6">
    <source>
        <dbReference type="ARBA" id="ARBA00022921"/>
    </source>
</evidence>
<keyword evidence="4" id="KW-0235">DNA replication</keyword>